<evidence type="ECO:0000256" key="1">
    <source>
        <dbReference type="SAM" id="MobiDB-lite"/>
    </source>
</evidence>
<dbReference type="PANTHER" id="PTHR42111:SF1">
    <property type="entry name" value="YALI0D23727P"/>
    <property type="match status" value="1"/>
</dbReference>
<feature type="non-terminal residue" evidence="3">
    <location>
        <position position="1"/>
    </location>
</feature>
<evidence type="ECO:0000313" key="3">
    <source>
        <dbReference type="RefSeq" id="XP_033462433.1"/>
    </source>
</evidence>
<reference evidence="3" key="3">
    <citation type="submission" date="2025-08" db="UniProtKB">
        <authorList>
            <consortium name="RefSeq"/>
        </authorList>
    </citation>
    <scope>IDENTIFICATION</scope>
    <source>
        <strain evidence="3">CBS 342.82</strain>
    </source>
</reference>
<proteinExistence type="predicted"/>
<organism evidence="3">
    <name type="scientific">Dissoconium aciculare CBS 342.82</name>
    <dbReference type="NCBI Taxonomy" id="1314786"/>
    <lineage>
        <taxon>Eukaryota</taxon>
        <taxon>Fungi</taxon>
        <taxon>Dikarya</taxon>
        <taxon>Ascomycota</taxon>
        <taxon>Pezizomycotina</taxon>
        <taxon>Dothideomycetes</taxon>
        <taxon>Dothideomycetidae</taxon>
        <taxon>Mycosphaerellales</taxon>
        <taxon>Dissoconiaceae</taxon>
        <taxon>Dissoconium</taxon>
    </lineage>
</organism>
<feature type="region of interest" description="Disordered" evidence="1">
    <location>
        <begin position="159"/>
        <end position="178"/>
    </location>
</feature>
<reference evidence="3" key="2">
    <citation type="submission" date="2020-04" db="EMBL/GenBank/DDBJ databases">
        <authorList>
            <consortium name="NCBI Genome Project"/>
        </authorList>
    </citation>
    <scope>NUCLEOTIDE SEQUENCE</scope>
    <source>
        <strain evidence="3">CBS 342.82</strain>
    </source>
</reference>
<feature type="compositionally biased region" description="Low complexity" evidence="1">
    <location>
        <begin position="12"/>
        <end position="33"/>
    </location>
</feature>
<evidence type="ECO:0000313" key="2">
    <source>
        <dbReference type="Proteomes" id="UP000504637"/>
    </source>
</evidence>
<sequence length="253" mass="26697">QPLSPPRHPHRANLASPSRLRSSSPRLHSPASSEIFERNVQESVSIASLGGEEQAAHIPAHVVTEDHIPPALEASAQAITSQSLNPDEVEIVTSSSHQPAATALEHSTSNFGADHPSSIHSSILAQRSPIVPEDSASTHDFATSPHQSSFLPALTAVTTRTSTTEDDQTGPSAASTYASLDPTDVRRLSFISFKDVVQSEHQHISSPLAYSGSLRDIGSRESLPLSQSPPHDRAASPLRSPTSTTASGVTTPP</sequence>
<dbReference type="RefSeq" id="XP_033462433.1">
    <property type="nucleotide sequence ID" value="XM_033600383.1"/>
</dbReference>
<dbReference type="PANTHER" id="PTHR42111">
    <property type="entry name" value="YALI0D23727P"/>
    <property type="match status" value="1"/>
</dbReference>
<feature type="region of interest" description="Disordered" evidence="1">
    <location>
        <begin position="204"/>
        <end position="253"/>
    </location>
</feature>
<feature type="region of interest" description="Disordered" evidence="1">
    <location>
        <begin position="1"/>
        <end position="34"/>
    </location>
</feature>
<gene>
    <name evidence="3" type="ORF">K489DRAFT_299539</name>
</gene>
<feature type="compositionally biased region" description="Polar residues" evidence="1">
    <location>
        <begin position="239"/>
        <end position="253"/>
    </location>
</feature>
<reference evidence="3" key="1">
    <citation type="submission" date="2020-01" db="EMBL/GenBank/DDBJ databases">
        <authorList>
            <consortium name="DOE Joint Genome Institute"/>
            <person name="Haridas S."/>
            <person name="Albert R."/>
            <person name="Binder M."/>
            <person name="Bloem J."/>
            <person name="Labutti K."/>
            <person name="Salamov A."/>
            <person name="Andreopoulos B."/>
            <person name="Baker S.E."/>
            <person name="Barry K."/>
            <person name="Bills G."/>
            <person name="Bluhm B.H."/>
            <person name="Cannon C."/>
            <person name="Castanera R."/>
            <person name="Culley D.E."/>
            <person name="Daum C."/>
            <person name="Ezra D."/>
            <person name="Gonzalez J.B."/>
            <person name="Henrissat B."/>
            <person name="Kuo A."/>
            <person name="Liang C."/>
            <person name="Lipzen A."/>
            <person name="Lutzoni F."/>
            <person name="Magnuson J."/>
            <person name="Mondo S."/>
            <person name="Nolan M."/>
            <person name="Ohm R."/>
            <person name="Pangilinan J."/>
            <person name="Park H.-J."/>
            <person name="Ramirez L."/>
            <person name="Alfaro M."/>
            <person name="Sun H."/>
            <person name="Tritt A."/>
            <person name="Yoshinaga Y."/>
            <person name="Zwiers L.-H."/>
            <person name="Turgeon B.G."/>
            <person name="Goodwin S.B."/>
            <person name="Spatafora J.W."/>
            <person name="Crous P.W."/>
            <person name="Grigoriev I.V."/>
        </authorList>
    </citation>
    <scope>NUCLEOTIDE SEQUENCE</scope>
    <source>
        <strain evidence="3">CBS 342.82</strain>
    </source>
</reference>
<name>A0A6J3MEV6_9PEZI</name>
<feature type="non-terminal residue" evidence="3">
    <location>
        <position position="253"/>
    </location>
</feature>
<feature type="compositionally biased region" description="Polar residues" evidence="1">
    <location>
        <begin position="92"/>
        <end position="111"/>
    </location>
</feature>
<dbReference type="GeneID" id="54358183"/>
<dbReference type="AlphaFoldDB" id="A0A6J3MEV6"/>
<accession>A0A6J3MEV6</accession>
<dbReference type="OrthoDB" id="5364312at2759"/>
<keyword evidence="2" id="KW-1185">Reference proteome</keyword>
<protein>
    <submittedName>
        <fullName evidence="3">Uncharacterized protein</fullName>
    </submittedName>
</protein>
<feature type="region of interest" description="Disordered" evidence="1">
    <location>
        <begin position="91"/>
        <end position="114"/>
    </location>
</feature>
<dbReference type="Proteomes" id="UP000504637">
    <property type="component" value="Unplaced"/>
</dbReference>